<accession>A0ABD3BB42</accession>
<dbReference type="Proteomes" id="UP001632038">
    <property type="component" value="Unassembled WGS sequence"/>
</dbReference>
<dbReference type="SUPFAM" id="SSF48371">
    <property type="entry name" value="ARM repeat"/>
    <property type="match status" value="1"/>
</dbReference>
<dbReference type="EMBL" id="JAVIJP010000107">
    <property type="protein sequence ID" value="KAL3614296.1"/>
    <property type="molecule type" value="Genomic_DNA"/>
</dbReference>
<reference evidence="2" key="1">
    <citation type="journal article" date="2024" name="IScience">
        <title>Strigolactones Initiate the Formation of Haustorium-like Structures in Castilleja.</title>
        <authorList>
            <person name="Buerger M."/>
            <person name="Peterson D."/>
            <person name="Chory J."/>
        </authorList>
    </citation>
    <scope>NUCLEOTIDE SEQUENCE [LARGE SCALE GENOMIC DNA]</scope>
</reference>
<name>A0ABD3BB42_9LAMI</name>
<evidence type="ECO:0000313" key="1">
    <source>
        <dbReference type="EMBL" id="KAL3614296.1"/>
    </source>
</evidence>
<gene>
    <name evidence="1" type="ORF">CASFOL_042370</name>
</gene>
<protein>
    <submittedName>
        <fullName evidence="1">Uncharacterized protein</fullName>
    </submittedName>
</protein>
<keyword evidence="2" id="KW-1185">Reference proteome</keyword>
<dbReference type="InterPro" id="IPR011989">
    <property type="entry name" value="ARM-like"/>
</dbReference>
<dbReference type="InterPro" id="IPR016024">
    <property type="entry name" value="ARM-type_fold"/>
</dbReference>
<proteinExistence type="predicted"/>
<organism evidence="1 2">
    <name type="scientific">Castilleja foliolosa</name>
    <dbReference type="NCBI Taxonomy" id="1961234"/>
    <lineage>
        <taxon>Eukaryota</taxon>
        <taxon>Viridiplantae</taxon>
        <taxon>Streptophyta</taxon>
        <taxon>Embryophyta</taxon>
        <taxon>Tracheophyta</taxon>
        <taxon>Spermatophyta</taxon>
        <taxon>Magnoliopsida</taxon>
        <taxon>eudicotyledons</taxon>
        <taxon>Gunneridae</taxon>
        <taxon>Pentapetalae</taxon>
        <taxon>asterids</taxon>
        <taxon>lamiids</taxon>
        <taxon>Lamiales</taxon>
        <taxon>Orobanchaceae</taxon>
        <taxon>Pedicularideae</taxon>
        <taxon>Castillejinae</taxon>
        <taxon>Castilleja</taxon>
    </lineage>
</organism>
<sequence length="124" mass="14283">MQHIRNYLPDLFALISELWSSFSFPSSNRSVHGSPVLHLLEQLCLALSDEFRTHLPFILPSCIQLLSDAERFKDYTYVVDILHTFEVFGGTLDEHMHLLIALIRIFKVDASLEVRRAAIRTLTI</sequence>
<evidence type="ECO:0000313" key="2">
    <source>
        <dbReference type="Proteomes" id="UP001632038"/>
    </source>
</evidence>
<comment type="caution">
    <text evidence="1">The sequence shown here is derived from an EMBL/GenBank/DDBJ whole genome shotgun (WGS) entry which is preliminary data.</text>
</comment>
<dbReference type="Gene3D" id="1.25.10.10">
    <property type="entry name" value="Leucine-rich Repeat Variant"/>
    <property type="match status" value="1"/>
</dbReference>
<dbReference type="AlphaFoldDB" id="A0ABD3BB42"/>